<dbReference type="PANTHER" id="PTHR42946">
    <property type="entry name" value="PHOSPHOHEXOSE MUTASE"/>
    <property type="match status" value="1"/>
</dbReference>
<keyword evidence="3" id="KW-0597">Phosphoprotein</keyword>
<keyword evidence="5" id="KW-0460">Magnesium</keyword>
<dbReference type="InterPro" id="IPR005845">
    <property type="entry name" value="A-D-PHexomutase_a/b/a-II"/>
</dbReference>
<dbReference type="InterPro" id="IPR005841">
    <property type="entry name" value="Alpha-D-phosphohexomutase_SF"/>
</dbReference>
<gene>
    <name evidence="11" type="primary">glmM</name>
    <name evidence="11" type="ORF">ACFQGH_08760</name>
</gene>
<keyword evidence="4" id="KW-0479">Metal-binding</keyword>
<dbReference type="NCBIfam" id="TIGR03990">
    <property type="entry name" value="Arch_GlmM"/>
    <property type="match status" value="1"/>
</dbReference>
<dbReference type="Gene3D" id="3.40.120.10">
    <property type="entry name" value="Alpha-D-Glucose-1,6-Bisphosphate, subunit A, domain 3"/>
    <property type="match status" value="3"/>
</dbReference>
<dbReference type="Gene3D" id="3.30.310.50">
    <property type="entry name" value="Alpha-D-phosphohexomutase, C-terminal domain"/>
    <property type="match status" value="1"/>
</dbReference>
<dbReference type="EC" id="5.4.2.10" evidence="11"/>
<reference evidence="11 12" key="1">
    <citation type="journal article" date="2019" name="Int. J. Syst. Evol. Microbiol.">
        <title>The Global Catalogue of Microorganisms (GCM) 10K type strain sequencing project: providing services to taxonomists for standard genome sequencing and annotation.</title>
        <authorList>
            <consortium name="The Broad Institute Genomics Platform"/>
            <consortium name="The Broad Institute Genome Sequencing Center for Infectious Disease"/>
            <person name="Wu L."/>
            <person name="Ma J."/>
        </authorList>
    </citation>
    <scope>NUCLEOTIDE SEQUENCE [LARGE SCALE GENOMIC DNA]</scope>
    <source>
        <strain evidence="11 12">CGMCC 1.3240</strain>
    </source>
</reference>
<dbReference type="SUPFAM" id="SSF53738">
    <property type="entry name" value="Phosphoglucomutase, first 3 domains"/>
    <property type="match status" value="3"/>
</dbReference>
<dbReference type="GO" id="GO:0008966">
    <property type="term" value="F:phosphoglucosamine mutase activity"/>
    <property type="evidence" value="ECO:0007669"/>
    <property type="project" value="UniProtKB-EC"/>
</dbReference>
<comment type="similarity">
    <text evidence="2">Belongs to the phosphohexose mutase family.</text>
</comment>
<dbReference type="InterPro" id="IPR016055">
    <property type="entry name" value="A-D-PHexomutase_a/b/a-I/II/III"/>
</dbReference>
<dbReference type="InterPro" id="IPR050060">
    <property type="entry name" value="Phosphoglucosamine_mutase"/>
</dbReference>
<dbReference type="InterPro" id="IPR024086">
    <property type="entry name" value="GlmM_arc-type"/>
</dbReference>
<dbReference type="AlphaFoldDB" id="A0ABD5V1E5"/>
<dbReference type="InterPro" id="IPR005846">
    <property type="entry name" value="A-D-PHexomutase_a/b/a-III"/>
</dbReference>
<evidence type="ECO:0000256" key="6">
    <source>
        <dbReference type="ARBA" id="ARBA00023235"/>
    </source>
</evidence>
<sequence length="455" mass="47713">MDVFGSSGTRGVVNEEITPEFVLHVVAAAGMVWGADRVAVARDTRHTGRMLENAAVSGLQSVGCDVDRLEALPTPGAQAYAAREGVPTVMITASHNPPAYNGVKLIGGDGTELSVGELEAVEEAFLSEVDGSRSWSGTGREHAVEDAAREYVDGVLAAVDRERIADADLTVAIDPGHGAASATSPRLFRELGCRVLTVNAQPDGRFPGRNPEPVEDNLADLATLVRTSDADVGIAHDGDGDRAIFFDESGGYIEGDTALAALADAELGPGDATVAAVNVSQRLVDVCDRTGADLELTPIGSTYITSRIQQLQEEGVPVPVAGEGNGGIYFPEYSLARDGAYIGARFLELIAGTPASEVIEPFGGYHNVRLKLEYASESEREAMLSAVEQVASESDAAVNATDGVRLDFGDGWVLARPSGTEPVIRVYAEARGEARAEELAARLYDAAEAARSDAD</sequence>
<keyword evidence="6 11" id="KW-0413">Isomerase</keyword>
<evidence type="ECO:0000259" key="10">
    <source>
        <dbReference type="Pfam" id="PF02880"/>
    </source>
</evidence>
<feature type="domain" description="Alpha-D-phosphohexomutase alpha/beta/alpha" evidence="10">
    <location>
        <begin position="255"/>
        <end position="359"/>
    </location>
</feature>
<protein>
    <submittedName>
        <fullName evidence="11">Phosphoglucosamine mutase</fullName>
        <ecNumber evidence="11">5.4.2.10</ecNumber>
    </submittedName>
</protein>
<evidence type="ECO:0000313" key="11">
    <source>
        <dbReference type="EMBL" id="MFC6905282.1"/>
    </source>
</evidence>
<dbReference type="PANTHER" id="PTHR42946:SF1">
    <property type="entry name" value="PHOSPHOGLUCOMUTASE (ALPHA-D-GLUCOSE-1,6-BISPHOSPHATE-DEPENDENT)"/>
    <property type="match status" value="1"/>
</dbReference>
<evidence type="ECO:0000256" key="2">
    <source>
        <dbReference type="ARBA" id="ARBA00010231"/>
    </source>
</evidence>
<dbReference type="FunFam" id="3.40.120.10:FF:000003">
    <property type="entry name" value="Phosphoglucosamine mutase"/>
    <property type="match status" value="1"/>
</dbReference>
<feature type="domain" description="Alpha-D-phosphohexomutase C-terminal" evidence="7">
    <location>
        <begin position="392"/>
        <end position="445"/>
    </location>
</feature>
<dbReference type="RefSeq" id="WP_340603806.1">
    <property type="nucleotide sequence ID" value="NZ_JBBMXV010000003.1"/>
</dbReference>
<evidence type="ECO:0000256" key="1">
    <source>
        <dbReference type="ARBA" id="ARBA00001946"/>
    </source>
</evidence>
<dbReference type="Pfam" id="PF02878">
    <property type="entry name" value="PGM_PMM_I"/>
    <property type="match status" value="1"/>
</dbReference>
<dbReference type="PRINTS" id="PR00509">
    <property type="entry name" value="PGMPMM"/>
</dbReference>
<evidence type="ECO:0000256" key="5">
    <source>
        <dbReference type="ARBA" id="ARBA00022842"/>
    </source>
</evidence>
<dbReference type="InterPro" id="IPR036900">
    <property type="entry name" value="A-D-PHexomutase_C_sf"/>
</dbReference>
<keyword evidence="12" id="KW-1185">Reference proteome</keyword>
<dbReference type="Proteomes" id="UP001596312">
    <property type="component" value="Unassembled WGS sequence"/>
</dbReference>
<dbReference type="InterPro" id="IPR005844">
    <property type="entry name" value="A-D-PHexomutase_a/b/a-I"/>
</dbReference>
<dbReference type="Pfam" id="PF02879">
    <property type="entry name" value="PGM_PMM_II"/>
    <property type="match status" value="1"/>
</dbReference>
<dbReference type="SUPFAM" id="SSF55957">
    <property type="entry name" value="Phosphoglucomutase, C-terminal domain"/>
    <property type="match status" value="1"/>
</dbReference>
<dbReference type="EMBL" id="JBHSXQ010000003">
    <property type="protein sequence ID" value="MFC6905282.1"/>
    <property type="molecule type" value="Genomic_DNA"/>
</dbReference>
<dbReference type="Pfam" id="PF02880">
    <property type="entry name" value="PGM_PMM_III"/>
    <property type="match status" value="1"/>
</dbReference>
<feature type="domain" description="Alpha-D-phosphohexomutase alpha/beta/alpha" evidence="8">
    <location>
        <begin position="3"/>
        <end position="127"/>
    </location>
</feature>
<evidence type="ECO:0000313" key="12">
    <source>
        <dbReference type="Proteomes" id="UP001596312"/>
    </source>
</evidence>
<accession>A0ABD5V1E5</accession>
<evidence type="ECO:0000259" key="9">
    <source>
        <dbReference type="Pfam" id="PF02879"/>
    </source>
</evidence>
<proteinExistence type="inferred from homology"/>
<evidence type="ECO:0000256" key="4">
    <source>
        <dbReference type="ARBA" id="ARBA00022723"/>
    </source>
</evidence>
<evidence type="ECO:0000256" key="3">
    <source>
        <dbReference type="ARBA" id="ARBA00022553"/>
    </source>
</evidence>
<dbReference type="CDD" id="cd03087">
    <property type="entry name" value="PGM_like1"/>
    <property type="match status" value="1"/>
</dbReference>
<dbReference type="Pfam" id="PF00408">
    <property type="entry name" value="PGM_PMM_IV"/>
    <property type="match status" value="1"/>
</dbReference>
<comment type="caution">
    <text evidence="11">The sequence shown here is derived from an EMBL/GenBank/DDBJ whole genome shotgun (WGS) entry which is preliminary data.</text>
</comment>
<evidence type="ECO:0000259" key="8">
    <source>
        <dbReference type="Pfam" id="PF02878"/>
    </source>
</evidence>
<dbReference type="GO" id="GO:0046872">
    <property type="term" value="F:metal ion binding"/>
    <property type="evidence" value="ECO:0007669"/>
    <property type="project" value="UniProtKB-KW"/>
</dbReference>
<name>A0ABD5V1E5_9EURY</name>
<feature type="domain" description="Alpha-D-phosphohexomutase alpha/beta/alpha" evidence="9">
    <location>
        <begin position="150"/>
        <end position="250"/>
    </location>
</feature>
<evidence type="ECO:0000259" key="7">
    <source>
        <dbReference type="Pfam" id="PF00408"/>
    </source>
</evidence>
<comment type="cofactor">
    <cofactor evidence="1">
        <name>Mg(2+)</name>
        <dbReference type="ChEBI" id="CHEBI:18420"/>
    </cofactor>
</comment>
<dbReference type="InterPro" id="IPR005843">
    <property type="entry name" value="A-D-PHexomutase_C"/>
</dbReference>
<organism evidence="11 12">
    <name type="scientific">Halalkalicoccus tibetensis</name>
    <dbReference type="NCBI Taxonomy" id="175632"/>
    <lineage>
        <taxon>Archaea</taxon>
        <taxon>Methanobacteriati</taxon>
        <taxon>Methanobacteriota</taxon>
        <taxon>Stenosarchaea group</taxon>
        <taxon>Halobacteria</taxon>
        <taxon>Halobacteriales</taxon>
        <taxon>Halococcaceae</taxon>
        <taxon>Halalkalicoccus</taxon>
    </lineage>
</organism>